<proteinExistence type="predicted"/>
<evidence type="ECO:0000256" key="1">
    <source>
        <dbReference type="SAM" id="Phobius"/>
    </source>
</evidence>
<feature type="transmembrane region" description="Helical" evidence="1">
    <location>
        <begin position="94"/>
        <end position="112"/>
    </location>
</feature>
<evidence type="ECO:0000313" key="3">
    <source>
        <dbReference type="Proteomes" id="UP000091820"/>
    </source>
</evidence>
<sequence>MDIKFDKKKIFQLIGLMGRQWQAGIGNRLMNVPLLAFISREATDEFFENMTKARQMVYQIGFKGENAPLCGEDDDNDDDDDDISNTQGIVRYKILLLMFLLRIPLFHSFAVFKGSTMHFKDYGKFMVLENVDAKSIKNF</sequence>
<organism evidence="2 3">
    <name type="scientific">Glossina brevipalpis</name>
    <dbReference type="NCBI Taxonomy" id="37001"/>
    <lineage>
        <taxon>Eukaryota</taxon>
        <taxon>Metazoa</taxon>
        <taxon>Ecdysozoa</taxon>
        <taxon>Arthropoda</taxon>
        <taxon>Hexapoda</taxon>
        <taxon>Insecta</taxon>
        <taxon>Pterygota</taxon>
        <taxon>Neoptera</taxon>
        <taxon>Endopterygota</taxon>
        <taxon>Diptera</taxon>
        <taxon>Brachycera</taxon>
        <taxon>Muscomorpha</taxon>
        <taxon>Hippoboscoidea</taxon>
        <taxon>Glossinidae</taxon>
        <taxon>Glossina</taxon>
    </lineage>
</organism>
<dbReference type="AlphaFoldDB" id="A0A1A9WGT0"/>
<name>A0A1A9WGT0_9MUSC</name>
<reference evidence="3" key="1">
    <citation type="submission" date="2014-03" db="EMBL/GenBank/DDBJ databases">
        <authorList>
            <person name="Aksoy S."/>
            <person name="Warren W."/>
            <person name="Wilson R.K."/>
        </authorList>
    </citation>
    <scope>NUCLEOTIDE SEQUENCE [LARGE SCALE GENOMIC DNA]</scope>
    <source>
        <strain evidence="3">IAEA</strain>
    </source>
</reference>
<keyword evidence="1" id="KW-0472">Membrane</keyword>
<keyword evidence="1" id="KW-0812">Transmembrane</keyword>
<dbReference type="VEuPathDB" id="VectorBase:GBRI019172"/>
<dbReference type="Proteomes" id="UP000091820">
    <property type="component" value="Unassembled WGS sequence"/>
</dbReference>
<accession>A0A1A9WGT0</accession>
<evidence type="ECO:0000313" key="2">
    <source>
        <dbReference type="EnsemblMetazoa" id="GBRI019172-PA"/>
    </source>
</evidence>
<protein>
    <submittedName>
        <fullName evidence="2">Uncharacterized protein</fullName>
    </submittedName>
</protein>
<keyword evidence="1" id="KW-1133">Transmembrane helix</keyword>
<dbReference type="EnsemblMetazoa" id="GBRI019172-RA">
    <property type="protein sequence ID" value="GBRI019172-PA"/>
    <property type="gene ID" value="GBRI019172"/>
</dbReference>
<keyword evidence="3" id="KW-1185">Reference proteome</keyword>
<reference evidence="2" key="2">
    <citation type="submission" date="2020-05" db="UniProtKB">
        <authorList>
            <consortium name="EnsemblMetazoa"/>
        </authorList>
    </citation>
    <scope>IDENTIFICATION</scope>
    <source>
        <strain evidence="2">IAEA</strain>
    </source>
</reference>